<evidence type="ECO:0000313" key="4">
    <source>
        <dbReference type="EnsemblMetazoa" id="CapteP195274"/>
    </source>
</evidence>
<feature type="compositionally biased region" description="Pro residues" evidence="1">
    <location>
        <begin position="241"/>
        <end position="251"/>
    </location>
</feature>
<keyword evidence="2" id="KW-0812">Transmembrane</keyword>
<reference evidence="5" key="1">
    <citation type="submission" date="2012-12" db="EMBL/GenBank/DDBJ databases">
        <authorList>
            <person name="Hellsten U."/>
            <person name="Grimwood J."/>
            <person name="Chapman J.A."/>
            <person name="Shapiro H."/>
            <person name="Aerts A."/>
            <person name="Otillar R.P."/>
            <person name="Terry A.Y."/>
            <person name="Boore J.L."/>
            <person name="Simakov O."/>
            <person name="Marletaz F."/>
            <person name="Cho S.-J."/>
            <person name="Edsinger-Gonzales E."/>
            <person name="Havlak P."/>
            <person name="Kuo D.-H."/>
            <person name="Larsson T."/>
            <person name="Lv J."/>
            <person name="Arendt D."/>
            <person name="Savage R."/>
            <person name="Osoegawa K."/>
            <person name="de Jong P."/>
            <person name="Lindberg D.R."/>
            <person name="Seaver E.C."/>
            <person name="Weisblat D.A."/>
            <person name="Putnam N.H."/>
            <person name="Grigoriev I.V."/>
            <person name="Rokhsar D.S."/>
        </authorList>
    </citation>
    <scope>NUCLEOTIDE SEQUENCE</scope>
    <source>
        <strain evidence="5">I ESC-2004</strain>
    </source>
</reference>
<evidence type="ECO:0000256" key="2">
    <source>
        <dbReference type="SAM" id="Phobius"/>
    </source>
</evidence>
<feature type="region of interest" description="Disordered" evidence="1">
    <location>
        <begin position="1"/>
        <end position="42"/>
    </location>
</feature>
<feature type="region of interest" description="Disordered" evidence="1">
    <location>
        <begin position="180"/>
        <end position="210"/>
    </location>
</feature>
<dbReference type="EMBL" id="KB309267">
    <property type="protein sequence ID" value="ELT94961.1"/>
    <property type="molecule type" value="Genomic_DNA"/>
</dbReference>
<feature type="region of interest" description="Disordered" evidence="1">
    <location>
        <begin position="225"/>
        <end position="251"/>
    </location>
</feature>
<reference evidence="4" key="3">
    <citation type="submission" date="2015-06" db="UniProtKB">
        <authorList>
            <consortium name="EnsemblMetazoa"/>
        </authorList>
    </citation>
    <scope>IDENTIFICATION</scope>
</reference>
<dbReference type="EnsemblMetazoa" id="CapteT195274">
    <property type="protein sequence ID" value="CapteP195274"/>
    <property type="gene ID" value="CapteG195274"/>
</dbReference>
<keyword evidence="2" id="KW-0472">Membrane</keyword>
<evidence type="ECO:0000313" key="5">
    <source>
        <dbReference type="Proteomes" id="UP000014760"/>
    </source>
</evidence>
<keyword evidence="5" id="KW-1185">Reference proteome</keyword>
<dbReference type="Proteomes" id="UP000014760">
    <property type="component" value="Unassembled WGS sequence"/>
</dbReference>
<dbReference type="HOGENOM" id="CLU_1107984_0_0_1"/>
<keyword evidence="2" id="KW-1133">Transmembrane helix</keyword>
<reference evidence="3 5" key="2">
    <citation type="journal article" date="2013" name="Nature">
        <title>Insights into bilaterian evolution from three spiralian genomes.</title>
        <authorList>
            <person name="Simakov O."/>
            <person name="Marletaz F."/>
            <person name="Cho S.J."/>
            <person name="Edsinger-Gonzales E."/>
            <person name="Havlak P."/>
            <person name="Hellsten U."/>
            <person name="Kuo D.H."/>
            <person name="Larsson T."/>
            <person name="Lv J."/>
            <person name="Arendt D."/>
            <person name="Savage R."/>
            <person name="Osoegawa K."/>
            <person name="de Jong P."/>
            <person name="Grimwood J."/>
            <person name="Chapman J.A."/>
            <person name="Shapiro H."/>
            <person name="Aerts A."/>
            <person name="Otillar R.P."/>
            <person name="Terry A.Y."/>
            <person name="Boore J.L."/>
            <person name="Grigoriev I.V."/>
            <person name="Lindberg D.R."/>
            <person name="Seaver E.C."/>
            <person name="Weisblat D.A."/>
            <person name="Putnam N.H."/>
            <person name="Rokhsar D.S."/>
        </authorList>
    </citation>
    <scope>NUCLEOTIDE SEQUENCE</scope>
    <source>
        <strain evidence="3 5">I ESC-2004</strain>
    </source>
</reference>
<evidence type="ECO:0000256" key="1">
    <source>
        <dbReference type="SAM" id="MobiDB-lite"/>
    </source>
</evidence>
<gene>
    <name evidence="3" type="ORF">CAPTEDRAFT_195274</name>
</gene>
<evidence type="ECO:0000313" key="3">
    <source>
        <dbReference type="EMBL" id="ELT94961.1"/>
    </source>
</evidence>
<proteinExistence type="predicted"/>
<accession>R7TU26</accession>
<dbReference type="EMBL" id="AMQN01012059">
    <property type="status" value="NOT_ANNOTATED_CDS"/>
    <property type="molecule type" value="Genomic_DNA"/>
</dbReference>
<dbReference type="AlphaFoldDB" id="R7TU26"/>
<sequence>MGKQGNPVVYPPQLQPQEAEPLRDLTQLAPPPPQQQQQQQQPVQTYCVQTEEPVQSTRSKKSCCAIATQVASVLSIIGILAGAVMTGLGDPEELDDLDEGEMEAVLFLAGVILLVVSFLVMCISLGFCCYYSKKYGAASKSPTFVMTTSRPPPRSFVDEPHEGTRYVIPVQQVPQVAYAPQPPQYPKQVEHPPSSPPAYSSEPQNCGSKTVDEYRKFAMSTISERSEGEGALYEEITNLPSAPPHYEPLRK</sequence>
<feature type="transmembrane region" description="Helical" evidence="2">
    <location>
        <begin position="63"/>
        <end position="85"/>
    </location>
</feature>
<organism evidence="3">
    <name type="scientific">Capitella teleta</name>
    <name type="common">Polychaete worm</name>
    <dbReference type="NCBI Taxonomy" id="283909"/>
    <lineage>
        <taxon>Eukaryota</taxon>
        <taxon>Metazoa</taxon>
        <taxon>Spiralia</taxon>
        <taxon>Lophotrochozoa</taxon>
        <taxon>Annelida</taxon>
        <taxon>Polychaeta</taxon>
        <taxon>Sedentaria</taxon>
        <taxon>Scolecida</taxon>
        <taxon>Capitellidae</taxon>
        <taxon>Capitella</taxon>
    </lineage>
</organism>
<feature type="transmembrane region" description="Helical" evidence="2">
    <location>
        <begin position="105"/>
        <end position="131"/>
    </location>
</feature>
<name>R7TU26_CAPTE</name>
<protein>
    <submittedName>
        <fullName evidence="3 4">Uncharacterized protein</fullName>
    </submittedName>
</protein>